<proteinExistence type="predicted"/>
<organism evidence="1 2">
    <name type="scientific">Streblomastix strix</name>
    <dbReference type="NCBI Taxonomy" id="222440"/>
    <lineage>
        <taxon>Eukaryota</taxon>
        <taxon>Metamonada</taxon>
        <taxon>Preaxostyla</taxon>
        <taxon>Oxymonadida</taxon>
        <taxon>Streblomastigidae</taxon>
        <taxon>Streblomastix</taxon>
    </lineage>
</organism>
<reference evidence="1 2" key="1">
    <citation type="submission" date="2019-03" db="EMBL/GenBank/DDBJ databases">
        <title>Single cell metagenomics reveals metabolic interactions within the superorganism composed of flagellate Streblomastix strix and complex community of Bacteroidetes bacteria on its surface.</title>
        <authorList>
            <person name="Treitli S.C."/>
            <person name="Kolisko M."/>
            <person name="Husnik F."/>
            <person name="Keeling P."/>
            <person name="Hampl V."/>
        </authorList>
    </citation>
    <scope>NUCLEOTIDE SEQUENCE [LARGE SCALE GENOMIC DNA]</scope>
    <source>
        <strain evidence="1">ST1C</strain>
    </source>
</reference>
<name>A0A5J4WF53_9EUKA</name>
<evidence type="ECO:0000313" key="1">
    <source>
        <dbReference type="EMBL" id="KAA6393614.1"/>
    </source>
</evidence>
<dbReference type="Proteomes" id="UP000324800">
    <property type="component" value="Unassembled WGS sequence"/>
</dbReference>
<dbReference type="EMBL" id="SNRW01002184">
    <property type="protein sequence ID" value="KAA6393614.1"/>
    <property type="molecule type" value="Genomic_DNA"/>
</dbReference>
<gene>
    <name evidence="1" type="ORF">EZS28_010859</name>
</gene>
<sequence>MKNKDVDLSKLVTLNAPQVITGYKQFTKPIYADKFIKTDGTDNQLLLANGSTSDIDQFLPKYYPHAMDQLIIEPSNTILDQGIKIMKNKNNWDSFVLTGCNADPTDRDWVQKMGSTSSQFRIQKQEDSAYDYKGLIIDFDCTSLKFNNQLVSPLPTPPVENAIKQTIAYSMYESLVWGSFTTYNGRAYLSVQVTHNNPNTQTQSTYTLFSVFKDEAKPQFTGALFNIPLNVVMFAQKVIGYPICWNGAIPIDCYIDVDGHVRINTMCQLVLPDLFCVQELARQTHFRGYYLLNTEIINLASSATGDFAFSAESGTVWMYESSWYDSGQLVPDQVTPASDELPIVNGTASAGISTSYSRGDHIHPQQLTYDNEITATKFIKTNGTNQQILLADGTKKSIADFNTSVVPRAFQIDPADGIYWMCFAVLTVPNFTSNGSYGCTIDINTTYVTDLFYQIKWNLRIQNGYNRRFEATQLGSVCEQVEVLQDVAYLGTGNNINGTVQNQWQIVSQPDNFDQNPLGLTIGLSNESGAANRGLRISADGNTLSFNGSVIAGTGATSGASNGSVNYSAGNPILWGLNSVDTNGGFYSNGNNVYWRAHPLTMGLVPP</sequence>
<protein>
    <submittedName>
        <fullName evidence="1">Uncharacterized protein</fullName>
    </submittedName>
</protein>
<comment type="caution">
    <text evidence="1">The sequence shown here is derived from an EMBL/GenBank/DDBJ whole genome shotgun (WGS) entry which is preliminary data.</text>
</comment>
<accession>A0A5J4WF53</accession>
<dbReference type="AlphaFoldDB" id="A0A5J4WF53"/>
<evidence type="ECO:0000313" key="2">
    <source>
        <dbReference type="Proteomes" id="UP000324800"/>
    </source>
</evidence>